<dbReference type="InterPro" id="IPR013321">
    <property type="entry name" value="Arc_rbn_hlx_hlx"/>
</dbReference>
<keyword evidence="3" id="KW-1185">Reference proteome</keyword>
<dbReference type="RefSeq" id="WP_346082990.1">
    <property type="nucleotide sequence ID" value="NZ_BAABDG010000011.1"/>
</dbReference>
<evidence type="ECO:0000259" key="1">
    <source>
        <dbReference type="Pfam" id="PF22513"/>
    </source>
</evidence>
<organism evidence="2 3">
    <name type="scientific">Gibbsiella dentisursi</name>
    <dbReference type="NCBI Taxonomy" id="796890"/>
    <lineage>
        <taxon>Bacteria</taxon>
        <taxon>Pseudomonadati</taxon>
        <taxon>Pseudomonadota</taxon>
        <taxon>Gammaproteobacteria</taxon>
        <taxon>Enterobacterales</taxon>
        <taxon>Yersiniaceae</taxon>
        <taxon>Gibbsiella</taxon>
    </lineage>
</organism>
<sequence>MATITIRNLDDDIKELLRIAAARNGHSMEEEARVILKQALVQRPPRYGLASRIQQHVAPLGGVELAPDAAGKAKK</sequence>
<feature type="domain" description="Antitoxin FitA-like ribbon-helix-helix" evidence="1">
    <location>
        <begin position="2"/>
        <end position="40"/>
    </location>
</feature>
<comment type="caution">
    <text evidence="2">The sequence shown here is derived from an EMBL/GenBank/DDBJ whole genome shotgun (WGS) entry which is preliminary data.</text>
</comment>
<dbReference type="InterPro" id="IPR010985">
    <property type="entry name" value="Ribbon_hlx_hlx"/>
</dbReference>
<dbReference type="Gene3D" id="1.10.1220.10">
    <property type="entry name" value="Met repressor-like"/>
    <property type="match status" value="1"/>
</dbReference>
<name>A0ABP7M406_9GAMM</name>
<accession>A0ABP7M406</accession>
<dbReference type="EMBL" id="BAABDG010000011">
    <property type="protein sequence ID" value="GAA3914574.1"/>
    <property type="molecule type" value="Genomic_DNA"/>
</dbReference>
<dbReference type="InterPro" id="IPR053853">
    <property type="entry name" value="FitA-like_RHH"/>
</dbReference>
<evidence type="ECO:0000313" key="2">
    <source>
        <dbReference type="EMBL" id="GAA3914574.1"/>
    </source>
</evidence>
<dbReference type="SUPFAM" id="SSF47598">
    <property type="entry name" value="Ribbon-helix-helix"/>
    <property type="match status" value="1"/>
</dbReference>
<reference evidence="3" key="1">
    <citation type="journal article" date="2019" name="Int. J. Syst. Evol. Microbiol.">
        <title>The Global Catalogue of Microorganisms (GCM) 10K type strain sequencing project: providing services to taxonomists for standard genome sequencing and annotation.</title>
        <authorList>
            <consortium name="The Broad Institute Genomics Platform"/>
            <consortium name="The Broad Institute Genome Sequencing Center for Infectious Disease"/>
            <person name="Wu L."/>
            <person name="Ma J."/>
        </authorList>
    </citation>
    <scope>NUCLEOTIDE SEQUENCE [LARGE SCALE GENOMIC DNA]</scope>
    <source>
        <strain evidence="3">JCM 17201</strain>
    </source>
</reference>
<evidence type="ECO:0000313" key="3">
    <source>
        <dbReference type="Proteomes" id="UP001499994"/>
    </source>
</evidence>
<dbReference type="Pfam" id="PF22513">
    <property type="entry name" value="FitA-like_RHH"/>
    <property type="match status" value="1"/>
</dbReference>
<dbReference type="Proteomes" id="UP001499994">
    <property type="component" value="Unassembled WGS sequence"/>
</dbReference>
<proteinExistence type="predicted"/>
<protein>
    <submittedName>
        <fullName evidence="2">Plasmid stabilization protein</fullName>
    </submittedName>
</protein>
<gene>
    <name evidence="2" type="ORF">GCM10022405_44530</name>
</gene>